<evidence type="ECO:0000313" key="2">
    <source>
        <dbReference type="EMBL" id="KAG5191330.1"/>
    </source>
</evidence>
<dbReference type="InterPro" id="IPR011041">
    <property type="entry name" value="Quinoprot_gluc/sorb_DH_b-prop"/>
</dbReference>
<keyword evidence="3" id="KW-1185">Reference proteome</keyword>
<sequence length="506" mass="55639">MTTAVFAHPLCLDDTFPVKGGSSFCTDSTSETYGSCCHSAQALQQRLFLYDHHTLSAACAPYQAKVACAACNPFASHAYAAGVNGEVGYCKGFCNKYVKACAKDMQLPEDFCALHSSDSMYCYPYVESDATPSTTLEPFFKNLTLPSKLVGAFMRPDLRVWWFLDQSGKIFEVPHDPLATSMRLVLDITSRVNQGGGELGLLGLAFSPDFSTTKRFYINYVDNEMETVIARHVHNGHMRGTGNVEARLLQFHQPSENHNGGTLLFKPSDIEHPEGKDHYDLYISTGDGGGDDDPHRNGQSLTTNLGKILRLRISSDVSESGFSIPADNMRSNDGKLTLIYALGMRNPWKCTFDATTDLLYCGDVGQEAVEEFDIIYIGQNYGWSNYEGTHLLNGPDAILYNPVYEYCHSDTAACASVVGECIIGGYVYRGSLHSDTYGVSYIFADYMQESILRAFKEPGTGAWNAEPLVATTGWSISSLAEDRDRELYVIQYGVGANMYALPAKAT</sequence>
<organism evidence="2 3">
    <name type="scientific">Tribonema minus</name>
    <dbReference type="NCBI Taxonomy" id="303371"/>
    <lineage>
        <taxon>Eukaryota</taxon>
        <taxon>Sar</taxon>
        <taxon>Stramenopiles</taxon>
        <taxon>Ochrophyta</taxon>
        <taxon>PX clade</taxon>
        <taxon>Xanthophyceae</taxon>
        <taxon>Tribonematales</taxon>
        <taxon>Tribonemataceae</taxon>
        <taxon>Tribonema</taxon>
    </lineage>
</organism>
<dbReference type="SUPFAM" id="SSF50952">
    <property type="entry name" value="Soluble quinoprotein glucose dehydrogenase"/>
    <property type="match status" value="1"/>
</dbReference>
<comment type="caution">
    <text evidence="2">The sequence shown here is derived from an EMBL/GenBank/DDBJ whole genome shotgun (WGS) entry which is preliminary data.</text>
</comment>
<dbReference type="Pfam" id="PF07995">
    <property type="entry name" value="GSDH"/>
    <property type="match status" value="1"/>
</dbReference>
<dbReference type="EMBL" id="JAFCMP010000021">
    <property type="protein sequence ID" value="KAG5191330.1"/>
    <property type="molecule type" value="Genomic_DNA"/>
</dbReference>
<dbReference type="InterPro" id="IPR011042">
    <property type="entry name" value="6-blade_b-propeller_TolB-like"/>
</dbReference>
<reference evidence="2" key="1">
    <citation type="submission" date="2021-02" db="EMBL/GenBank/DDBJ databases">
        <title>First Annotated Genome of the Yellow-green Alga Tribonema minus.</title>
        <authorList>
            <person name="Mahan K.M."/>
        </authorList>
    </citation>
    <scope>NUCLEOTIDE SEQUENCE</scope>
    <source>
        <strain evidence="2">UTEX B ZZ1240</strain>
    </source>
</reference>
<dbReference type="AlphaFoldDB" id="A0A835ZHD3"/>
<dbReference type="PANTHER" id="PTHR19328:SF13">
    <property type="entry name" value="HIPL1 PROTEIN"/>
    <property type="match status" value="1"/>
</dbReference>
<dbReference type="PANTHER" id="PTHR19328">
    <property type="entry name" value="HEDGEHOG-INTERACTING PROTEIN"/>
    <property type="match status" value="1"/>
</dbReference>
<dbReference type="OrthoDB" id="10266706at2759"/>
<gene>
    <name evidence="2" type="ORF">JKP88DRAFT_174744</name>
</gene>
<dbReference type="Gene3D" id="2.120.10.30">
    <property type="entry name" value="TolB, C-terminal domain"/>
    <property type="match status" value="1"/>
</dbReference>
<proteinExistence type="predicted"/>
<accession>A0A835ZHD3</accession>
<dbReference type="InterPro" id="IPR012938">
    <property type="entry name" value="Glc/Sorbosone_DH"/>
</dbReference>
<protein>
    <submittedName>
        <fullName evidence="2">Sorbosone dehydrogenase-domain-containing protein</fullName>
    </submittedName>
</protein>
<evidence type="ECO:0000313" key="3">
    <source>
        <dbReference type="Proteomes" id="UP000664859"/>
    </source>
</evidence>
<dbReference type="Proteomes" id="UP000664859">
    <property type="component" value="Unassembled WGS sequence"/>
</dbReference>
<evidence type="ECO:0000259" key="1">
    <source>
        <dbReference type="Pfam" id="PF07995"/>
    </source>
</evidence>
<feature type="domain" description="Glucose/Sorbosone dehydrogenase" evidence="1">
    <location>
        <begin position="196"/>
        <end position="491"/>
    </location>
</feature>
<name>A0A835ZHD3_9STRA</name>